<dbReference type="PATRIC" id="fig|1632867.3.peg.2295"/>
<dbReference type="AlphaFoldDB" id="A0A0F3IGG4"/>
<organism evidence="1 2">
    <name type="scientific">Methylocucumis oryzae</name>
    <dbReference type="NCBI Taxonomy" id="1632867"/>
    <lineage>
        <taxon>Bacteria</taxon>
        <taxon>Pseudomonadati</taxon>
        <taxon>Pseudomonadota</taxon>
        <taxon>Gammaproteobacteria</taxon>
        <taxon>Methylococcales</taxon>
        <taxon>Methylococcaceae</taxon>
        <taxon>Methylocucumis</taxon>
    </lineage>
</organism>
<evidence type="ECO:0000313" key="1">
    <source>
        <dbReference type="EMBL" id="KJV05613.1"/>
    </source>
</evidence>
<protein>
    <submittedName>
        <fullName evidence="1">Uncharacterized protein</fullName>
    </submittedName>
</protein>
<dbReference type="Proteomes" id="UP000033684">
    <property type="component" value="Unassembled WGS sequence"/>
</dbReference>
<sequence>MRNFLKEKSFAFAVRIVKLYNYTFARKKVNMSCRNNCYVPAQRLERLDKLIKKYGLLHLLKKGLSVDDASLNLLYPAPLVSSSEKKK</sequence>
<dbReference type="EMBL" id="LAJX01000200">
    <property type="protein sequence ID" value="KJV05613.1"/>
    <property type="molecule type" value="Genomic_DNA"/>
</dbReference>
<reference evidence="1 2" key="2">
    <citation type="journal article" date="2016" name="Microb. Ecol.">
        <title>Genome Characteristics of a Novel Type I Methanotroph (Sn10-6) Isolated from a Flooded Indian Rice Field.</title>
        <authorList>
            <person name="Rahalkar M.C."/>
            <person name="Pandit P.S."/>
            <person name="Dhakephalkar P.K."/>
            <person name="Pore S."/>
            <person name="Arora P."/>
            <person name="Kapse N."/>
        </authorList>
    </citation>
    <scope>NUCLEOTIDE SEQUENCE [LARGE SCALE GENOMIC DNA]</scope>
    <source>
        <strain evidence="1 2">Sn10-6</strain>
    </source>
</reference>
<proteinExistence type="predicted"/>
<dbReference type="RefSeq" id="WP_045780114.1">
    <property type="nucleotide sequence ID" value="NZ_LAJX01000200.1"/>
</dbReference>
<name>A0A0F3IGG4_9GAMM</name>
<evidence type="ECO:0000313" key="2">
    <source>
        <dbReference type="Proteomes" id="UP000033684"/>
    </source>
</evidence>
<comment type="caution">
    <text evidence="1">The sequence shown here is derived from an EMBL/GenBank/DDBJ whole genome shotgun (WGS) entry which is preliminary data.</text>
</comment>
<gene>
    <name evidence="1" type="ORF">VZ94_16875</name>
</gene>
<keyword evidence="2" id="KW-1185">Reference proteome</keyword>
<accession>A0A0F3IGG4</accession>
<reference evidence="2" key="1">
    <citation type="submission" date="2015-03" db="EMBL/GenBank/DDBJ databases">
        <title>Draft genome sequence of a novel methanotroph (Sn10-6) isolated from flooded ricefield rhizosphere in India.</title>
        <authorList>
            <person name="Pandit P.S."/>
            <person name="Pore S.D."/>
            <person name="Arora P."/>
            <person name="Kapse N.G."/>
            <person name="Dhakephalkar P.K."/>
            <person name="Rahalkar M.C."/>
        </authorList>
    </citation>
    <scope>NUCLEOTIDE SEQUENCE [LARGE SCALE GENOMIC DNA]</scope>
    <source>
        <strain evidence="2">Sn10-6</strain>
    </source>
</reference>